<dbReference type="InterPro" id="IPR017871">
    <property type="entry name" value="ABC_transporter-like_CS"/>
</dbReference>
<dbReference type="PROSITE" id="PS50893">
    <property type="entry name" value="ABC_TRANSPORTER_2"/>
    <property type="match status" value="1"/>
</dbReference>
<dbReference type="Proteomes" id="UP001196509">
    <property type="component" value="Unassembled WGS sequence"/>
</dbReference>
<evidence type="ECO:0000313" key="7">
    <source>
        <dbReference type="Proteomes" id="UP001196509"/>
    </source>
</evidence>
<keyword evidence="3" id="KW-0547">Nucleotide-binding</keyword>
<protein>
    <submittedName>
        <fullName evidence="6">ATP-binding cassette domain-containing protein</fullName>
    </submittedName>
</protein>
<dbReference type="InterPro" id="IPR003439">
    <property type="entry name" value="ABC_transporter-like_ATP-bd"/>
</dbReference>
<dbReference type="Pfam" id="PF00005">
    <property type="entry name" value="ABC_tran"/>
    <property type="match status" value="1"/>
</dbReference>
<evidence type="ECO:0000313" key="6">
    <source>
        <dbReference type="EMBL" id="MBW8637895.1"/>
    </source>
</evidence>
<keyword evidence="7" id="KW-1185">Reference proteome</keyword>
<dbReference type="SMART" id="SM00382">
    <property type="entry name" value="AAA"/>
    <property type="match status" value="1"/>
</dbReference>
<evidence type="ECO:0000259" key="5">
    <source>
        <dbReference type="PROSITE" id="PS50893"/>
    </source>
</evidence>
<organism evidence="6 7">
    <name type="scientific">Flavimaribacter sediminis</name>
    <dbReference type="NCBI Taxonomy" id="2865987"/>
    <lineage>
        <taxon>Bacteria</taxon>
        <taxon>Pseudomonadati</taxon>
        <taxon>Pseudomonadota</taxon>
        <taxon>Alphaproteobacteria</taxon>
        <taxon>Hyphomicrobiales</taxon>
        <taxon>Rhizobiaceae</taxon>
        <taxon>Flavimaribacter</taxon>
    </lineage>
</organism>
<name>A0AAE3CZZ4_9HYPH</name>
<proteinExistence type="inferred from homology"/>
<dbReference type="SUPFAM" id="SSF52540">
    <property type="entry name" value="P-loop containing nucleoside triphosphate hydrolases"/>
    <property type="match status" value="1"/>
</dbReference>
<dbReference type="InterPro" id="IPR050319">
    <property type="entry name" value="ABC_transp_ATP-bind"/>
</dbReference>
<dbReference type="AlphaFoldDB" id="A0AAE3CZZ4"/>
<dbReference type="GO" id="GO:0055085">
    <property type="term" value="P:transmembrane transport"/>
    <property type="evidence" value="ECO:0007669"/>
    <property type="project" value="UniProtKB-ARBA"/>
</dbReference>
<dbReference type="InterPro" id="IPR003593">
    <property type="entry name" value="AAA+_ATPase"/>
</dbReference>
<dbReference type="RefSeq" id="WP_220228567.1">
    <property type="nucleotide sequence ID" value="NZ_JAICBX010000002.1"/>
</dbReference>
<evidence type="ECO:0000256" key="3">
    <source>
        <dbReference type="ARBA" id="ARBA00022741"/>
    </source>
</evidence>
<dbReference type="PROSITE" id="PS00211">
    <property type="entry name" value="ABC_TRANSPORTER_1"/>
    <property type="match status" value="1"/>
</dbReference>
<keyword evidence="4 6" id="KW-0067">ATP-binding</keyword>
<accession>A0AAE3CZZ4</accession>
<evidence type="ECO:0000256" key="2">
    <source>
        <dbReference type="ARBA" id="ARBA00022448"/>
    </source>
</evidence>
<feature type="domain" description="ABC transporter" evidence="5">
    <location>
        <begin position="5"/>
        <end position="255"/>
    </location>
</feature>
<reference evidence="6" key="1">
    <citation type="submission" date="2021-08" db="EMBL/GenBank/DDBJ databases">
        <title>Hoeflea bacterium WL0058 sp. nov., isolated from the sediment.</title>
        <authorList>
            <person name="Wang L."/>
            <person name="Zhang D."/>
        </authorList>
    </citation>
    <scope>NUCLEOTIDE SEQUENCE</scope>
    <source>
        <strain evidence="6">WL0058</strain>
    </source>
</reference>
<dbReference type="GO" id="GO:0005524">
    <property type="term" value="F:ATP binding"/>
    <property type="evidence" value="ECO:0007669"/>
    <property type="project" value="UniProtKB-KW"/>
</dbReference>
<gene>
    <name evidence="6" type="ORF">K1W69_11920</name>
</gene>
<dbReference type="CDD" id="cd03257">
    <property type="entry name" value="ABC_NikE_OppD_transporters"/>
    <property type="match status" value="1"/>
</dbReference>
<comment type="caution">
    <text evidence="6">The sequence shown here is derived from an EMBL/GenBank/DDBJ whole genome shotgun (WGS) entry which is preliminary data.</text>
</comment>
<evidence type="ECO:0000256" key="1">
    <source>
        <dbReference type="ARBA" id="ARBA00005417"/>
    </source>
</evidence>
<dbReference type="PANTHER" id="PTHR43776">
    <property type="entry name" value="TRANSPORT ATP-BINDING PROTEIN"/>
    <property type="match status" value="1"/>
</dbReference>
<dbReference type="EMBL" id="JAICBX010000002">
    <property type="protein sequence ID" value="MBW8637895.1"/>
    <property type="molecule type" value="Genomic_DNA"/>
</dbReference>
<sequence length="273" mass="30046">MPALLQLDRVTRRYALPRRSLLRAPAPLTAVSNVSLTLARGETLGVVGESGSGKSTLARLAMGFERPDEGAVCFDGKDLARLSKPELKALRPRFQMVFQDPYGSLDPRRRVGWSVAEPLRVLRREEPAVIESQVNAVLERVGLRVEDARKYPHEFSGGQRQRIAIARGIVTSPDLLIADEAVSALDVSVQAQILNLLMDLRDDMGLGLFFISHDLQVVSSISDRIVVLRQGEIVDDGPTDDVMFRSRNAYTRSLMAAAGWRAARDGQSAATDR</sequence>
<evidence type="ECO:0000256" key="4">
    <source>
        <dbReference type="ARBA" id="ARBA00022840"/>
    </source>
</evidence>
<dbReference type="PANTHER" id="PTHR43776:SF7">
    <property type="entry name" value="D,D-DIPEPTIDE TRANSPORT ATP-BINDING PROTEIN DDPF-RELATED"/>
    <property type="match status" value="1"/>
</dbReference>
<dbReference type="Gene3D" id="3.40.50.300">
    <property type="entry name" value="P-loop containing nucleotide triphosphate hydrolases"/>
    <property type="match status" value="1"/>
</dbReference>
<dbReference type="InterPro" id="IPR027417">
    <property type="entry name" value="P-loop_NTPase"/>
</dbReference>
<dbReference type="GO" id="GO:0016887">
    <property type="term" value="F:ATP hydrolysis activity"/>
    <property type="evidence" value="ECO:0007669"/>
    <property type="project" value="InterPro"/>
</dbReference>
<comment type="similarity">
    <text evidence="1">Belongs to the ABC transporter superfamily.</text>
</comment>
<keyword evidence="2" id="KW-0813">Transport</keyword>